<sequence length="231" mass="26252">MQKQTRDKLAKKHRDVHKAFRAISLPILISEDVLRKCIEIIKESAQKSNISLALDKALEEELEGHRDKVLEKNLKRRREDGITEWGLYCRLVNPQIRALIIHEGADYFAPREPDFAVDHSTDGALHPLEQTLEQDGNENSHDERSRKRRCLSHQTEGLRQGGEGDYELDQSMASGGLLGVLDFYLNAFIFNGLEESCVRAEEGNLVDITAHVLLSLPRNGEVNFKLSETPR</sequence>
<gene>
    <name evidence="2" type="ORF">VDGE_30068</name>
</gene>
<proteinExistence type="predicted"/>
<dbReference type="Proteomes" id="UP000288725">
    <property type="component" value="Unassembled WGS sequence"/>
</dbReference>
<comment type="caution">
    <text evidence="2">The sequence shown here is derived from an EMBL/GenBank/DDBJ whole genome shotgun (WGS) entry which is preliminary data.</text>
</comment>
<name>A0A444RRM2_VERDA</name>
<evidence type="ECO:0000313" key="3">
    <source>
        <dbReference type="Proteomes" id="UP000288725"/>
    </source>
</evidence>
<protein>
    <submittedName>
        <fullName evidence="2">Uncharacterized protein</fullName>
    </submittedName>
</protein>
<organism evidence="2 3">
    <name type="scientific">Verticillium dahliae</name>
    <name type="common">Verticillium wilt</name>
    <dbReference type="NCBI Taxonomy" id="27337"/>
    <lineage>
        <taxon>Eukaryota</taxon>
        <taxon>Fungi</taxon>
        <taxon>Dikarya</taxon>
        <taxon>Ascomycota</taxon>
        <taxon>Pezizomycotina</taxon>
        <taxon>Sordariomycetes</taxon>
        <taxon>Hypocreomycetidae</taxon>
        <taxon>Glomerellales</taxon>
        <taxon>Plectosphaerellaceae</taxon>
        <taxon>Verticillium</taxon>
    </lineage>
</organism>
<dbReference type="AlphaFoldDB" id="A0A444RRM2"/>
<feature type="region of interest" description="Disordered" evidence="1">
    <location>
        <begin position="132"/>
        <end position="165"/>
    </location>
</feature>
<reference evidence="2 3" key="1">
    <citation type="submission" date="2018-12" db="EMBL/GenBank/DDBJ databases">
        <title>Genome of Verticillium dahliae isolate Getta Getta.</title>
        <authorList>
            <person name="Gardiner D.M."/>
        </authorList>
    </citation>
    <scope>NUCLEOTIDE SEQUENCE [LARGE SCALE GENOMIC DNA]</scope>
    <source>
        <strain evidence="2 3">Getta Getta</strain>
    </source>
</reference>
<evidence type="ECO:0000313" key="2">
    <source>
        <dbReference type="EMBL" id="RXG43726.1"/>
    </source>
</evidence>
<dbReference type="EMBL" id="RSDZ01000101">
    <property type="protein sequence ID" value="RXG43726.1"/>
    <property type="molecule type" value="Genomic_DNA"/>
</dbReference>
<accession>A0A444RRM2</accession>
<evidence type="ECO:0000256" key="1">
    <source>
        <dbReference type="SAM" id="MobiDB-lite"/>
    </source>
</evidence>